<evidence type="ECO:0000256" key="2">
    <source>
        <dbReference type="SAM" id="MobiDB-lite"/>
    </source>
</evidence>
<evidence type="ECO:0000313" key="4">
    <source>
        <dbReference type="Proteomes" id="UP000193711"/>
    </source>
</evidence>
<dbReference type="SUPFAM" id="SSF53271">
    <property type="entry name" value="PRTase-like"/>
    <property type="match status" value="1"/>
</dbReference>
<comment type="similarity">
    <text evidence="1">Belongs to the ComF/GntX family.</text>
</comment>
<accession>A0A1X7N7P0</accession>
<dbReference type="Proteomes" id="UP000193711">
    <property type="component" value="Unassembled WGS sequence"/>
</dbReference>
<evidence type="ECO:0000313" key="3">
    <source>
        <dbReference type="EMBL" id="SMH33507.1"/>
    </source>
</evidence>
<dbReference type="PANTHER" id="PTHR47505:SF1">
    <property type="entry name" value="DNA UTILIZATION PROTEIN YHGH"/>
    <property type="match status" value="1"/>
</dbReference>
<dbReference type="GO" id="GO:0016757">
    <property type="term" value="F:glycosyltransferase activity"/>
    <property type="evidence" value="ECO:0007669"/>
    <property type="project" value="UniProtKB-KW"/>
</dbReference>
<dbReference type="InterPro" id="IPR000836">
    <property type="entry name" value="PRTase_dom"/>
</dbReference>
<name>A0A1X7N7P0_9MICO</name>
<reference evidence="4" key="1">
    <citation type="submission" date="2017-04" db="EMBL/GenBank/DDBJ databases">
        <authorList>
            <person name="Varghese N."/>
            <person name="Submissions S."/>
        </authorList>
    </citation>
    <scope>NUCLEOTIDE SEQUENCE [LARGE SCALE GENOMIC DNA]</scope>
    <source>
        <strain evidence="4">VKM Ac-2121</strain>
    </source>
</reference>
<dbReference type="STRING" id="1891671.SAMN06295885_0879"/>
<evidence type="ECO:0000256" key="1">
    <source>
        <dbReference type="ARBA" id="ARBA00008007"/>
    </source>
</evidence>
<protein>
    <submittedName>
        <fullName evidence="3">Predicted amidophosphoribosyltransferases</fullName>
    </submittedName>
</protein>
<keyword evidence="3" id="KW-0808">Transferase</keyword>
<gene>
    <name evidence="3" type="ORF">SAMN06295885_0879</name>
</gene>
<keyword evidence="4" id="KW-1185">Reference proteome</keyword>
<dbReference type="Gene3D" id="3.40.50.2020">
    <property type="match status" value="1"/>
</dbReference>
<keyword evidence="3" id="KW-0328">Glycosyltransferase</keyword>
<proteinExistence type="inferred from homology"/>
<organism evidence="3 4">
    <name type="scientific">Rathayibacter oskolensis</name>
    <dbReference type="NCBI Taxonomy" id="1891671"/>
    <lineage>
        <taxon>Bacteria</taxon>
        <taxon>Bacillati</taxon>
        <taxon>Actinomycetota</taxon>
        <taxon>Actinomycetes</taxon>
        <taxon>Micrococcales</taxon>
        <taxon>Microbacteriaceae</taxon>
        <taxon>Rathayibacter</taxon>
    </lineage>
</organism>
<dbReference type="EMBL" id="FXBM01000001">
    <property type="protein sequence ID" value="SMH33507.1"/>
    <property type="molecule type" value="Genomic_DNA"/>
</dbReference>
<dbReference type="PANTHER" id="PTHR47505">
    <property type="entry name" value="DNA UTILIZATION PROTEIN YHGH"/>
    <property type="match status" value="1"/>
</dbReference>
<sequence length="244" mass="26004">MLRIPQTQRMIRDHLLDALAVLLPVDCPACGDPARSGPCDLCREELATAARPGLRTLGPEEHPLEVVTAAAYAGVARRLILALKEEGRVGAARPLGELLGPALRLAATDEPVDLIGPPGSPGRRLRRGYDPVDLIVRAAGGRTARPLRRARRSLDQVGLSRVERRGNLEGAFRARRPLEGSSPILLVDDVVTSGATLLEMRRAVEAAGGRVRGAVALAGAALRTETGSPRDSAEAPRVLRMNTR</sequence>
<feature type="region of interest" description="Disordered" evidence="2">
    <location>
        <begin position="225"/>
        <end position="244"/>
    </location>
</feature>
<dbReference type="InterPro" id="IPR029057">
    <property type="entry name" value="PRTase-like"/>
</dbReference>
<dbReference type="InterPro" id="IPR051910">
    <property type="entry name" value="ComF/GntX_DNA_util-trans"/>
</dbReference>
<dbReference type="CDD" id="cd06223">
    <property type="entry name" value="PRTases_typeI"/>
    <property type="match status" value="1"/>
</dbReference>
<dbReference type="AlphaFoldDB" id="A0A1X7N7P0"/>